<evidence type="ECO:0000313" key="3">
    <source>
        <dbReference type="Proteomes" id="UP000015104"/>
    </source>
</evidence>
<dbReference type="PANTHER" id="PTHR15691:SF6">
    <property type="entry name" value="WASH COMPLEX SUBUNIT 5"/>
    <property type="match status" value="1"/>
</dbReference>
<dbReference type="eggNOG" id="KOG3666">
    <property type="taxonomic scope" value="Eukaryota"/>
</dbReference>
<dbReference type="GO" id="GO:0140285">
    <property type="term" value="P:endosome fission"/>
    <property type="evidence" value="ECO:0007669"/>
    <property type="project" value="TreeGrafter"/>
</dbReference>
<dbReference type="GO" id="GO:0007032">
    <property type="term" value="P:endosome organization"/>
    <property type="evidence" value="ECO:0007669"/>
    <property type="project" value="TreeGrafter"/>
</dbReference>
<reference evidence="3" key="1">
    <citation type="submission" date="2011-08" db="EMBL/GenBank/DDBJ databases">
        <authorList>
            <person name="Rombauts S."/>
        </authorList>
    </citation>
    <scope>NUCLEOTIDE SEQUENCE</scope>
    <source>
        <strain evidence="3">London</strain>
    </source>
</reference>
<dbReference type="GO" id="GO:0005768">
    <property type="term" value="C:endosome"/>
    <property type="evidence" value="ECO:0007669"/>
    <property type="project" value="TreeGrafter"/>
</dbReference>
<evidence type="ECO:0000256" key="1">
    <source>
        <dbReference type="ARBA" id="ARBA00006224"/>
    </source>
</evidence>
<sequence length="337" mass="38885">MIPAVFKPDIKTEFNRYSDIIVDFTYFKNLESIEAKIDSTPYIFDLKKYTTDLEEVVYIQKTMETVMVNIDGRQLNVRSALPFWPKFAQIFLAQTDFAQIFLLNLTNTLNSLSNPNVEMHWTTYKKCKQSRDVIISETGHDPVKCDMPSNQANKLQSPITSRNPRTLPIITESIMKIGQMQLIKNNISFELKNSCNYQSRNLRSAYETLNEALLTELKRDPKKYLAKEESALVYELTNYLEWSGISDPLSKIYIGSTLPPYMDLVCLVIVILSNPKFIYVDKIHGLTAKKITDSADGQPFVTGLLTLLRQYRCDMVKRFISLLCRYIKSLVESSYPR</sequence>
<dbReference type="EnsemblMetazoa" id="tetur48g00050.1">
    <property type="protein sequence ID" value="tetur48g00050.1"/>
    <property type="gene ID" value="tetur48g00050"/>
</dbReference>
<dbReference type="InterPro" id="IPR019393">
    <property type="entry name" value="WASH_strumpellin"/>
</dbReference>
<dbReference type="EMBL" id="CAEY01001313">
    <property type="status" value="NOT_ANNOTATED_CDS"/>
    <property type="molecule type" value="Genomic_DNA"/>
</dbReference>
<dbReference type="HOGENOM" id="CLU_2609154_0_0_1"/>
<protein>
    <submittedName>
        <fullName evidence="2">Uncharacterized protein</fullName>
    </submittedName>
</protein>
<proteinExistence type="inferred from homology"/>
<dbReference type="AlphaFoldDB" id="T1L5K1"/>
<dbReference type="GO" id="GO:0051125">
    <property type="term" value="P:regulation of actin nucleation"/>
    <property type="evidence" value="ECO:0007669"/>
    <property type="project" value="TreeGrafter"/>
</dbReference>
<dbReference type="GO" id="GO:0030041">
    <property type="term" value="P:actin filament polymerization"/>
    <property type="evidence" value="ECO:0007669"/>
    <property type="project" value="TreeGrafter"/>
</dbReference>
<name>T1L5K1_TETUR</name>
<dbReference type="GO" id="GO:0071203">
    <property type="term" value="C:WASH complex"/>
    <property type="evidence" value="ECO:0007669"/>
    <property type="project" value="InterPro"/>
</dbReference>
<dbReference type="Proteomes" id="UP000015104">
    <property type="component" value="Unassembled WGS sequence"/>
</dbReference>
<dbReference type="EMBL" id="CAEY01001314">
    <property type="status" value="NOT_ANNOTATED_CDS"/>
    <property type="molecule type" value="Genomic_DNA"/>
</dbReference>
<dbReference type="PANTHER" id="PTHR15691">
    <property type="entry name" value="WASH COMPLEX SUBUNIT 5"/>
    <property type="match status" value="1"/>
</dbReference>
<evidence type="ECO:0000313" key="2">
    <source>
        <dbReference type="EnsemblMetazoa" id="tetur48g00050.1"/>
    </source>
</evidence>
<comment type="similarity">
    <text evidence="1">Belongs to the strumpellin family.</text>
</comment>
<keyword evidence="3" id="KW-1185">Reference proteome</keyword>
<organism evidence="2 3">
    <name type="scientific">Tetranychus urticae</name>
    <name type="common">Two-spotted spider mite</name>
    <dbReference type="NCBI Taxonomy" id="32264"/>
    <lineage>
        <taxon>Eukaryota</taxon>
        <taxon>Metazoa</taxon>
        <taxon>Ecdysozoa</taxon>
        <taxon>Arthropoda</taxon>
        <taxon>Chelicerata</taxon>
        <taxon>Arachnida</taxon>
        <taxon>Acari</taxon>
        <taxon>Acariformes</taxon>
        <taxon>Trombidiformes</taxon>
        <taxon>Prostigmata</taxon>
        <taxon>Eleutherengona</taxon>
        <taxon>Raphignathae</taxon>
        <taxon>Tetranychoidea</taxon>
        <taxon>Tetranychidae</taxon>
        <taxon>Tetranychus</taxon>
    </lineage>
</organism>
<dbReference type="Pfam" id="PF10266">
    <property type="entry name" value="Strumpellin"/>
    <property type="match status" value="3"/>
</dbReference>
<reference evidence="2" key="2">
    <citation type="submission" date="2015-06" db="UniProtKB">
        <authorList>
            <consortium name="EnsemblMetazoa"/>
        </authorList>
    </citation>
    <scope>IDENTIFICATION</scope>
</reference>
<accession>T1L5K1</accession>
<dbReference type="STRING" id="32264.T1L5K1"/>